<gene>
    <name evidence="3" type="primary">nlhH_6</name>
    <name evidence="3" type="ORF">UC8_23120</name>
</gene>
<dbReference type="GO" id="GO:0106435">
    <property type="term" value="F:carboxylesterase activity"/>
    <property type="evidence" value="ECO:0007669"/>
    <property type="project" value="UniProtKB-EC"/>
</dbReference>
<organism evidence="3 4">
    <name type="scientific">Roseimaritima ulvae</name>
    <dbReference type="NCBI Taxonomy" id="980254"/>
    <lineage>
        <taxon>Bacteria</taxon>
        <taxon>Pseudomonadati</taxon>
        <taxon>Planctomycetota</taxon>
        <taxon>Planctomycetia</taxon>
        <taxon>Pirellulales</taxon>
        <taxon>Pirellulaceae</taxon>
        <taxon>Roseimaritima</taxon>
    </lineage>
</organism>
<dbReference type="PANTHER" id="PTHR48081:SF13">
    <property type="entry name" value="ALPHA_BETA HYDROLASE"/>
    <property type="match status" value="1"/>
</dbReference>
<dbReference type="InterPro" id="IPR049492">
    <property type="entry name" value="BD-FAE-like_dom"/>
</dbReference>
<protein>
    <submittedName>
        <fullName evidence="3">Carboxylesterase NlhH</fullName>
        <ecNumber evidence="3">3.1.1.1</ecNumber>
    </submittedName>
</protein>
<evidence type="ECO:0000313" key="4">
    <source>
        <dbReference type="Proteomes" id="UP000325286"/>
    </source>
</evidence>
<dbReference type="Gene3D" id="3.40.50.1820">
    <property type="entry name" value="alpha/beta hydrolase"/>
    <property type="match status" value="1"/>
</dbReference>
<accession>A0A5B9QSD6</accession>
<dbReference type="KEGG" id="rul:UC8_23120"/>
<sequence>MRIFTPTTLACWGGTGLLWLILAADWATVSAAEPASAVVQHDITYAQADGESLRCDIYQPADDGGDSVPVVLIIHGGAWRAGDKWMSVAYAEDLAKRGIAAVAINYRLAPEHPFPAQVDDVREALIWIAEHARQYGWDRQRIGVFGYSAGAHLACMMGTLADESAATQRAASDWPASDPRWKNIPSIQAVAAGGAPCEFRTLPKHNSALAYFLGGTRAEHPATYHAASPTAHGSAGDVPTLFFHGSGDLIVPLASARSLFEKQCSAGVCSEFLTIDGQGHLMTYIHERSRRAVMGFMEHHLGR</sequence>
<evidence type="ECO:0000259" key="2">
    <source>
        <dbReference type="Pfam" id="PF20434"/>
    </source>
</evidence>
<feature type="domain" description="BD-FAE-like" evidence="2">
    <location>
        <begin position="56"/>
        <end position="262"/>
    </location>
</feature>
<reference evidence="3 4" key="1">
    <citation type="submission" date="2019-08" db="EMBL/GenBank/DDBJ databases">
        <title>Deep-cultivation of Planctomycetes and their phenomic and genomic characterization uncovers novel biology.</title>
        <authorList>
            <person name="Wiegand S."/>
            <person name="Jogler M."/>
            <person name="Boedeker C."/>
            <person name="Pinto D."/>
            <person name="Vollmers J."/>
            <person name="Rivas-Marin E."/>
            <person name="Kohn T."/>
            <person name="Peeters S.H."/>
            <person name="Heuer A."/>
            <person name="Rast P."/>
            <person name="Oberbeckmann S."/>
            <person name="Bunk B."/>
            <person name="Jeske O."/>
            <person name="Meyerdierks A."/>
            <person name="Storesund J.E."/>
            <person name="Kallscheuer N."/>
            <person name="Luecker S."/>
            <person name="Lage O.M."/>
            <person name="Pohl T."/>
            <person name="Merkel B.J."/>
            <person name="Hornburger P."/>
            <person name="Mueller R.-W."/>
            <person name="Bruemmer F."/>
            <person name="Labrenz M."/>
            <person name="Spormann A.M."/>
            <person name="Op den Camp H."/>
            <person name="Overmann J."/>
            <person name="Amann R."/>
            <person name="Jetten M.S.M."/>
            <person name="Mascher T."/>
            <person name="Medema M.H."/>
            <person name="Devos D.P."/>
            <person name="Kaster A.-K."/>
            <person name="Ovreas L."/>
            <person name="Rohde M."/>
            <person name="Galperin M.Y."/>
            <person name="Jogler C."/>
        </authorList>
    </citation>
    <scope>NUCLEOTIDE SEQUENCE [LARGE SCALE GENOMIC DNA]</scope>
    <source>
        <strain evidence="3 4">UC8</strain>
    </source>
</reference>
<dbReference type="PANTHER" id="PTHR48081">
    <property type="entry name" value="AB HYDROLASE SUPERFAMILY PROTEIN C4A8.06C"/>
    <property type="match status" value="1"/>
</dbReference>
<evidence type="ECO:0000313" key="3">
    <source>
        <dbReference type="EMBL" id="QEG40305.1"/>
    </source>
</evidence>
<proteinExistence type="predicted"/>
<dbReference type="InterPro" id="IPR050300">
    <property type="entry name" value="GDXG_lipolytic_enzyme"/>
</dbReference>
<evidence type="ECO:0000256" key="1">
    <source>
        <dbReference type="ARBA" id="ARBA00022801"/>
    </source>
</evidence>
<dbReference type="Proteomes" id="UP000325286">
    <property type="component" value="Chromosome"/>
</dbReference>
<keyword evidence="1 3" id="KW-0378">Hydrolase</keyword>
<name>A0A5B9QSD6_9BACT</name>
<keyword evidence="4" id="KW-1185">Reference proteome</keyword>
<dbReference type="InterPro" id="IPR029058">
    <property type="entry name" value="AB_hydrolase_fold"/>
</dbReference>
<dbReference type="RefSeq" id="WP_068142588.1">
    <property type="nucleotide sequence ID" value="NZ_CP042914.1"/>
</dbReference>
<dbReference type="EC" id="3.1.1.1" evidence="3"/>
<dbReference type="AlphaFoldDB" id="A0A5B9QSD6"/>
<dbReference type="EMBL" id="CP042914">
    <property type="protein sequence ID" value="QEG40305.1"/>
    <property type="molecule type" value="Genomic_DNA"/>
</dbReference>
<dbReference type="SUPFAM" id="SSF53474">
    <property type="entry name" value="alpha/beta-Hydrolases"/>
    <property type="match status" value="1"/>
</dbReference>
<dbReference type="Pfam" id="PF20434">
    <property type="entry name" value="BD-FAE"/>
    <property type="match status" value="1"/>
</dbReference>